<feature type="non-terminal residue" evidence="1">
    <location>
        <position position="1"/>
    </location>
</feature>
<proteinExistence type="predicted"/>
<comment type="caution">
    <text evidence="1">The sequence shown here is derived from an EMBL/GenBank/DDBJ whole genome shotgun (WGS) entry which is preliminary data.</text>
</comment>
<reference evidence="1 2" key="1">
    <citation type="journal article" date="2019" name="Int. J. Syst. Evol. Microbiol.">
        <title>The Global Catalogue of Microorganisms (GCM) 10K type strain sequencing project: providing services to taxonomists for standard genome sequencing and annotation.</title>
        <authorList>
            <consortium name="The Broad Institute Genomics Platform"/>
            <consortium name="The Broad Institute Genome Sequencing Center for Infectious Disease"/>
            <person name="Wu L."/>
            <person name="Ma J."/>
        </authorList>
    </citation>
    <scope>NUCLEOTIDE SEQUENCE [LARGE SCALE GENOMIC DNA]</scope>
    <source>
        <strain evidence="1 2">PJ61</strain>
    </source>
</reference>
<dbReference type="EMBL" id="JBHSWT010000469">
    <property type="protein sequence ID" value="MFC6771696.1"/>
    <property type="molecule type" value="Genomic_DNA"/>
</dbReference>
<dbReference type="GO" id="GO:0016874">
    <property type="term" value="F:ligase activity"/>
    <property type="evidence" value="ECO:0007669"/>
    <property type="project" value="UniProtKB-KW"/>
</dbReference>
<evidence type="ECO:0000313" key="2">
    <source>
        <dbReference type="Proteomes" id="UP001596274"/>
    </source>
</evidence>
<sequence length="142" mass="15104">GAAATAVVGVLRKYKSENQLPLNAELDAVEVYADVRGFEADITGVMHVADLAVHPDGDAPVETVVTGIDLDYATVGPKYGDQVGDIEAALAQDDYEIDDDELHVAGVTLLGDEFSVEKTRQYRGDGELLEVDDVVVIVSNEA</sequence>
<organism evidence="1 2">
    <name type="scientific">Halorubrum pallidum</name>
    <dbReference type="NCBI Taxonomy" id="1526114"/>
    <lineage>
        <taxon>Archaea</taxon>
        <taxon>Methanobacteriati</taxon>
        <taxon>Methanobacteriota</taxon>
        <taxon>Stenosarchaea group</taxon>
        <taxon>Halobacteria</taxon>
        <taxon>Halobacteriales</taxon>
        <taxon>Haloferacaceae</taxon>
        <taxon>Halorubrum</taxon>
    </lineage>
</organism>
<keyword evidence="2" id="KW-1185">Reference proteome</keyword>
<dbReference type="AlphaFoldDB" id="A0ABD5T670"/>
<accession>A0ABD5T670</accession>
<gene>
    <name evidence="1" type="ORF">ACFQDD_09235</name>
</gene>
<dbReference type="Proteomes" id="UP001596274">
    <property type="component" value="Unassembled WGS sequence"/>
</dbReference>
<evidence type="ECO:0000313" key="1">
    <source>
        <dbReference type="EMBL" id="MFC6771696.1"/>
    </source>
</evidence>
<protein>
    <submittedName>
        <fullName evidence="1">Valine--tRNA ligase</fullName>
    </submittedName>
</protein>
<name>A0ABD5T670_9EURY</name>
<keyword evidence="1" id="KW-0436">Ligase</keyword>